<evidence type="ECO:0000256" key="5">
    <source>
        <dbReference type="ARBA" id="ARBA00022692"/>
    </source>
</evidence>
<evidence type="ECO:0000256" key="9">
    <source>
        <dbReference type="SAM" id="MobiDB-lite"/>
    </source>
</evidence>
<dbReference type="FunFam" id="1.20.1740.10:FF:000017">
    <property type="entry name" value="Amino acid permease"/>
    <property type="match status" value="1"/>
</dbReference>
<feature type="domain" description="Amino acid permease/ SLC12A" evidence="11">
    <location>
        <begin position="65"/>
        <end position="519"/>
    </location>
</feature>
<sequence length="565" mass="62694">MKDAKQTDNSSSSIQIYSKTSDGHSKIGNFIDSFKRADQTETTSDLENGKEVIYSPLEQNLKDRHIQMIAIAGCVGLGLFISQGSALATSGPGGLVISYSVIGLLLYFIVQSLGQLTSAFPVQGNFLVYNVRFIDESWGFAMNWNYCFQWLVTLPLSLVSASLTIQFWGSSINPVVWVAIFYVIIVAINIFGIKGYGEAEFIFSLIKVIAIVGFCIFAIIVVAGAGEQGYIGGRFWHNPGTFSHGFKGVCSVFVNAAFSFAGTELCALAAAESKNPRRALTKAIKQVFWRIIIFYMLSTIMICFLVPYDDPKLLSNSSTSASPFVVAIQNSGTKVLPSIFNVVILIAVLSVANASVYASYRPLVSLAHAGHGPKILKYVDRNGRPLVALLVTLLIGLLGFVSASPKQETVFNWLLALSGLSTIFTWFSISLAHIRVTYAFKIQGVPLNQFPFRATGNTLGAYFSLVINILVLIAQFYVGLYPVDGKEKDIATFLQVYLAAPVVLVFYLGHKIWTRNWKLYVRAEEMDITTDRLMVDIDMYKQLLTDEKQVWESKPWYYRLYHTWC</sequence>
<evidence type="ECO:0000256" key="1">
    <source>
        <dbReference type="ARBA" id="ARBA00004651"/>
    </source>
</evidence>
<keyword evidence="5 10" id="KW-0812">Transmembrane</keyword>
<evidence type="ECO:0000313" key="13">
    <source>
        <dbReference type="Proteomes" id="UP000054251"/>
    </source>
</evidence>
<evidence type="ECO:0000256" key="6">
    <source>
        <dbReference type="ARBA" id="ARBA00022970"/>
    </source>
</evidence>
<evidence type="ECO:0000256" key="4">
    <source>
        <dbReference type="ARBA" id="ARBA00022475"/>
    </source>
</evidence>
<dbReference type="PANTHER" id="PTHR43341">
    <property type="entry name" value="AMINO ACID PERMEASE"/>
    <property type="match status" value="1"/>
</dbReference>
<dbReference type="GO" id="GO:0005886">
    <property type="term" value="C:plasma membrane"/>
    <property type="evidence" value="ECO:0007669"/>
    <property type="project" value="UniProtKB-SubCell"/>
</dbReference>
<keyword evidence="4" id="KW-1003">Cell membrane</keyword>
<feature type="region of interest" description="Disordered" evidence="9">
    <location>
        <begin position="1"/>
        <end position="20"/>
    </location>
</feature>
<dbReference type="InterPro" id="IPR004841">
    <property type="entry name" value="AA-permease/SLC12A_dom"/>
</dbReference>
<evidence type="ECO:0000259" key="11">
    <source>
        <dbReference type="Pfam" id="PF00324"/>
    </source>
</evidence>
<evidence type="ECO:0000256" key="3">
    <source>
        <dbReference type="ARBA" id="ARBA00022448"/>
    </source>
</evidence>
<feature type="transmembrane region" description="Helical" evidence="10">
    <location>
        <begin position="175"/>
        <end position="193"/>
    </location>
</feature>
<keyword evidence="8 10" id="KW-0472">Membrane</keyword>
<comment type="subcellular location">
    <subcellularLocation>
        <location evidence="1">Cell membrane</location>
        <topology evidence="1">Multi-pass membrane protein</topology>
    </subcellularLocation>
</comment>
<feature type="transmembrane region" description="Helical" evidence="10">
    <location>
        <begin position="410"/>
        <end position="438"/>
    </location>
</feature>
<evidence type="ECO:0000256" key="7">
    <source>
        <dbReference type="ARBA" id="ARBA00022989"/>
    </source>
</evidence>
<feature type="transmembrane region" description="Helical" evidence="10">
    <location>
        <begin position="287"/>
        <end position="308"/>
    </location>
</feature>
<dbReference type="NCBIfam" id="TIGR00913">
    <property type="entry name" value="2A0310"/>
    <property type="match status" value="1"/>
</dbReference>
<dbReference type="PIRSF" id="PIRSF006060">
    <property type="entry name" value="AA_transporter"/>
    <property type="match status" value="1"/>
</dbReference>
<proteinExistence type="inferred from homology"/>
<evidence type="ECO:0000313" key="12">
    <source>
        <dbReference type="EMBL" id="KSA04155.1"/>
    </source>
</evidence>
<protein>
    <recommendedName>
        <fullName evidence="11">Amino acid permease/ SLC12A domain-containing protein</fullName>
    </recommendedName>
</protein>
<feature type="transmembrane region" description="Helical" evidence="10">
    <location>
        <begin position="339"/>
        <end position="360"/>
    </location>
</feature>
<dbReference type="Proteomes" id="UP000054251">
    <property type="component" value="Unassembled WGS sequence"/>
</dbReference>
<dbReference type="Pfam" id="PF00324">
    <property type="entry name" value="AA_permease"/>
    <property type="match status" value="1"/>
</dbReference>
<feature type="transmembrane region" description="Helical" evidence="10">
    <location>
        <begin position="246"/>
        <end position="267"/>
    </location>
</feature>
<dbReference type="Gene3D" id="1.20.1740.10">
    <property type="entry name" value="Amino acid/polyamine transporter I"/>
    <property type="match status" value="1"/>
</dbReference>
<organism evidence="12 13">
    <name type="scientific">Debaryomyces fabryi</name>
    <dbReference type="NCBI Taxonomy" id="58627"/>
    <lineage>
        <taxon>Eukaryota</taxon>
        <taxon>Fungi</taxon>
        <taxon>Dikarya</taxon>
        <taxon>Ascomycota</taxon>
        <taxon>Saccharomycotina</taxon>
        <taxon>Pichiomycetes</taxon>
        <taxon>Debaryomycetaceae</taxon>
        <taxon>Debaryomyces</taxon>
    </lineage>
</organism>
<keyword evidence="3" id="KW-0813">Transport</keyword>
<comment type="similarity">
    <text evidence="2">Belongs to the amino acid-polyamine-organocation (APC) superfamily. YAT (TC 2.A.3.10) family.</text>
</comment>
<dbReference type="EMBL" id="LMYN01000001">
    <property type="protein sequence ID" value="KSA04155.1"/>
    <property type="molecule type" value="Genomic_DNA"/>
</dbReference>
<feature type="transmembrane region" description="Helical" evidence="10">
    <location>
        <begin position="386"/>
        <end position="404"/>
    </location>
</feature>
<evidence type="ECO:0000256" key="2">
    <source>
        <dbReference type="ARBA" id="ARBA00006983"/>
    </source>
</evidence>
<feature type="transmembrane region" description="Helical" evidence="10">
    <location>
        <begin position="150"/>
        <end position="169"/>
    </location>
</feature>
<keyword evidence="13" id="KW-1185">Reference proteome</keyword>
<reference evidence="12 13" key="1">
    <citation type="submission" date="2015-11" db="EMBL/GenBank/DDBJ databases">
        <title>The genome of Debaryomyces fabryi.</title>
        <authorList>
            <person name="Tafer H."/>
            <person name="Lopandic K."/>
        </authorList>
    </citation>
    <scope>NUCLEOTIDE SEQUENCE [LARGE SCALE GENOMIC DNA]</scope>
    <source>
        <strain evidence="12 13">CBS 789</strain>
    </source>
</reference>
<feature type="transmembrane region" description="Helical" evidence="10">
    <location>
        <begin position="459"/>
        <end position="478"/>
    </location>
</feature>
<dbReference type="GO" id="GO:0015171">
    <property type="term" value="F:amino acid transmembrane transporter activity"/>
    <property type="evidence" value="ECO:0007669"/>
    <property type="project" value="TreeGrafter"/>
</dbReference>
<name>A0A0V1Q6P1_9ASCO</name>
<dbReference type="GeneID" id="26837035"/>
<feature type="compositionally biased region" description="Low complexity" evidence="9">
    <location>
        <begin position="10"/>
        <end position="20"/>
    </location>
</feature>
<gene>
    <name evidence="12" type="ORF">AC631_00026</name>
</gene>
<evidence type="ECO:0000256" key="10">
    <source>
        <dbReference type="SAM" id="Phobius"/>
    </source>
</evidence>
<dbReference type="OrthoDB" id="3900342at2759"/>
<dbReference type="RefSeq" id="XP_015470257.1">
    <property type="nucleotide sequence ID" value="XM_015608856.1"/>
</dbReference>
<feature type="transmembrane region" description="Helical" evidence="10">
    <location>
        <begin position="490"/>
        <end position="509"/>
    </location>
</feature>
<dbReference type="AlphaFoldDB" id="A0A0V1Q6P1"/>
<accession>A0A0V1Q6P1</accession>
<keyword evidence="7 10" id="KW-1133">Transmembrane helix</keyword>
<evidence type="ECO:0000256" key="8">
    <source>
        <dbReference type="ARBA" id="ARBA00023136"/>
    </source>
</evidence>
<dbReference type="PANTHER" id="PTHR43341:SF1">
    <property type="entry name" value="GENERAL AMINO-ACID PERMEASE GAP1"/>
    <property type="match status" value="1"/>
</dbReference>
<dbReference type="InterPro" id="IPR004762">
    <property type="entry name" value="Amino_acid_permease_fungi"/>
</dbReference>
<keyword evidence="6" id="KW-0029">Amino-acid transport</keyword>
<comment type="caution">
    <text evidence="12">The sequence shown here is derived from an EMBL/GenBank/DDBJ whole genome shotgun (WGS) entry which is preliminary data.</text>
</comment>
<feature type="transmembrane region" description="Helical" evidence="10">
    <location>
        <begin position="68"/>
        <end position="87"/>
    </location>
</feature>
<dbReference type="InterPro" id="IPR050524">
    <property type="entry name" value="APC_YAT"/>
</dbReference>
<feature type="transmembrane region" description="Helical" evidence="10">
    <location>
        <begin position="205"/>
        <end position="226"/>
    </location>
</feature>